<keyword evidence="3" id="KW-0325">Glycoprotein</keyword>
<feature type="domain" description="Spondin-like TSP1" evidence="4">
    <location>
        <begin position="85"/>
        <end position="137"/>
    </location>
</feature>
<proteinExistence type="predicted"/>
<dbReference type="Proteomes" id="UP001642464">
    <property type="component" value="Unassembled WGS sequence"/>
</dbReference>
<dbReference type="PANTHER" id="PTHR20920:SF5">
    <property type="entry name" value="SMB DOMAIN-CONTAINING PROTEIN"/>
    <property type="match status" value="1"/>
</dbReference>
<evidence type="ECO:0000313" key="5">
    <source>
        <dbReference type="EMBL" id="CAK9018686.1"/>
    </source>
</evidence>
<evidence type="ECO:0000259" key="4">
    <source>
        <dbReference type="Pfam" id="PF19028"/>
    </source>
</evidence>
<dbReference type="PROSITE" id="PS50092">
    <property type="entry name" value="TSP1"/>
    <property type="match status" value="4"/>
</dbReference>
<feature type="domain" description="Spondin-like TSP1" evidence="4">
    <location>
        <begin position="249"/>
        <end position="296"/>
    </location>
</feature>
<dbReference type="InterPro" id="IPR036383">
    <property type="entry name" value="TSP1_rpt_sf"/>
</dbReference>
<dbReference type="SMART" id="SM00209">
    <property type="entry name" value="TSP1"/>
    <property type="match status" value="5"/>
</dbReference>
<dbReference type="EMBL" id="CAXAMM010008879">
    <property type="protein sequence ID" value="CAK9018686.1"/>
    <property type="molecule type" value="Genomic_DNA"/>
</dbReference>
<reference evidence="5 6" key="1">
    <citation type="submission" date="2024-02" db="EMBL/GenBank/DDBJ databases">
        <authorList>
            <person name="Chen Y."/>
            <person name="Shah S."/>
            <person name="Dougan E. K."/>
            <person name="Thang M."/>
            <person name="Chan C."/>
        </authorList>
    </citation>
    <scope>NUCLEOTIDE SEQUENCE [LARGE SCALE GENOMIC DNA]</scope>
</reference>
<dbReference type="InterPro" id="IPR000884">
    <property type="entry name" value="TSP1_rpt"/>
</dbReference>
<dbReference type="Pfam" id="PF19028">
    <property type="entry name" value="TSP1_spondin"/>
    <property type="match status" value="3"/>
</dbReference>
<keyword evidence="2" id="KW-1015">Disulfide bond</keyword>
<evidence type="ECO:0000313" key="6">
    <source>
        <dbReference type="Proteomes" id="UP001642464"/>
    </source>
</evidence>
<evidence type="ECO:0000256" key="2">
    <source>
        <dbReference type="ARBA" id="ARBA00023157"/>
    </source>
</evidence>
<keyword evidence="1" id="KW-0732">Signal</keyword>
<feature type="domain" description="Spondin-like TSP1" evidence="4">
    <location>
        <begin position="192"/>
        <end position="244"/>
    </location>
</feature>
<dbReference type="Gene3D" id="2.20.100.10">
    <property type="entry name" value="Thrombospondin type-1 (TSP1) repeat"/>
    <property type="match status" value="4"/>
</dbReference>
<evidence type="ECO:0000256" key="3">
    <source>
        <dbReference type="ARBA" id="ARBA00023180"/>
    </source>
</evidence>
<sequence>MNECGGEACDGPLISTMHCRKDCEDPVDCIFDAWTAWDSSTCEGGRGQKMRSRNVKQESTNGGLPCVGPTQETGPCDEPIEDIDCVLGSWEMWTPCSSTCGVGTRSRIRGVVTPKSGFGNPCDGPLKIVDDCKMHECVSQDCGWGEWTEWQEGDKEGMCHRTRKIYTQATGNGLPCVGSMQDVKACHAVIDCQISEWSSWSNCDRSCGVGQSMRGRHITANPMNGGEACPEELEEIRGCNESPCGGRHCQVSEWKEWGVCSNSCGRGSQIRSRFILNQANGGMGCDNLLAEARECGEIIDDGGMDSGFGSDNNGGMETTDYGSSGGRGSRVWLEQWRNDIIPDI</sequence>
<dbReference type="PANTHER" id="PTHR20920">
    <property type="entry name" value="RPE-SPONDIN"/>
    <property type="match status" value="1"/>
</dbReference>
<dbReference type="InterPro" id="IPR039942">
    <property type="entry name" value="SBSPO"/>
</dbReference>
<dbReference type="SUPFAM" id="SSF82895">
    <property type="entry name" value="TSP-1 type 1 repeat"/>
    <property type="match status" value="4"/>
</dbReference>
<dbReference type="Pfam" id="PF00090">
    <property type="entry name" value="TSP_1"/>
    <property type="match status" value="1"/>
</dbReference>
<accession>A0ABP0JW39</accession>
<organism evidence="5 6">
    <name type="scientific">Durusdinium trenchii</name>
    <dbReference type="NCBI Taxonomy" id="1381693"/>
    <lineage>
        <taxon>Eukaryota</taxon>
        <taxon>Sar</taxon>
        <taxon>Alveolata</taxon>
        <taxon>Dinophyceae</taxon>
        <taxon>Suessiales</taxon>
        <taxon>Symbiodiniaceae</taxon>
        <taxon>Durusdinium</taxon>
    </lineage>
</organism>
<gene>
    <name evidence="5" type="ORF">SCF082_LOCUS14189</name>
</gene>
<protein>
    <submittedName>
        <fullName evidence="5">Spondin-1 (F-spondin)</fullName>
    </submittedName>
</protein>
<comment type="caution">
    <text evidence="5">The sequence shown here is derived from an EMBL/GenBank/DDBJ whole genome shotgun (WGS) entry which is preliminary data.</text>
</comment>
<name>A0ABP0JW39_9DINO</name>
<evidence type="ECO:0000256" key="1">
    <source>
        <dbReference type="ARBA" id="ARBA00022729"/>
    </source>
</evidence>
<keyword evidence="6" id="KW-1185">Reference proteome</keyword>
<dbReference type="InterPro" id="IPR044004">
    <property type="entry name" value="TSP1_spondin_dom"/>
</dbReference>